<sequence length="70" mass="7982">MNENSRQPDQDPRDRKAAERRKRLAEQLRANLARRKAQARSRRAGDADDRVDGIEAASNPVNKPSRTDVE</sequence>
<evidence type="ECO:0000313" key="3">
    <source>
        <dbReference type="Proteomes" id="UP000253420"/>
    </source>
</evidence>
<comment type="caution">
    <text evidence="2">The sequence shown here is derived from an EMBL/GenBank/DDBJ whole genome shotgun (WGS) entry which is preliminary data.</text>
</comment>
<proteinExistence type="predicted"/>
<keyword evidence="3" id="KW-1185">Reference proteome</keyword>
<dbReference type="AlphaFoldDB" id="A0A368KAU8"/>
<feature type="compositionally biased region" description="Basic and acidic residues" evidence="1">
    <location>
        <begin position="43"/>
        <end position="53"/>
    </location>
</feature>
<organism evidence="2 3">
    <name type="scientific">Phyllobacterium salinisoli</name>
    <dbReference type="NCBI Taxonomy" id="1899321"/>
    <lineage>
        <taxon>Bacteria</taxon>
        <taxon>Pseudomonadati</taxon>
        <taxon>Pseudomonadota</taxon>
        <taxon>Alphaproteobacteria</taxon>
        <taxon>Hyphomicrobiales</taxon>
        <taxon>Phyllobacteriaceae</taxon>
        <taxon>Phyllobacterium</taxon>
    </lineage>
</organism>
<accession>A0A368KAU8</accession>
<dbReference type="Proteomes" id="UP000253420">
    <property type="component" value="Unassembled WGS sequence"/>
</dbReference>
<dbReference type="EMBL" id="QOZG01000001">
    <property type="protein sequence ID" value="RCS25715.1"/>
    <property type="molecule type" value="Genomic_DNA"/>
</dbReference>
<protein>
    <submittedName>
        <fullName evidence="2">Uncharacterized protein</fullName>
    </submittedName>
</protein>
<evidence type="ECO:0000256" key="1">
    <source>
        <dbReference type="SAM" id="MobiDB-lite"/>
    </source>
</evidence>
<feature type="compositionally biased region" description="Basic residues" evidence="1">
    <location>
        <begin position="32"/>
        <end position="42"/>
    </location>
</feature>
<feature type="compositionally biased region" description="Basic and acidic residues" evidence="1">
    <location>
        <begin position="1"/>
        <end position="17"/>
    </location>
</feature>
<dbReference type="RefSeq" id="WP_114438806.1">
    <property type="nucleotide sequence ID" value="NZ_QOZG01000001.1"/>
</dbReference>
<name>A0A368KAU8_9HYPH</name>
<gene>
    <name evidence="2" type="ORF">DUT91_02775</name>
</gene>
<feature type="region of interest" description="Disordered" evidence="1">
    <location>
        <begin position="1"/>
        <end position="70"/>
    </location>
</feature>
<evidence type="ECO:0000313" key="2">
    <source>
        <dbReference type="EMBL" id="RCS25715.1"/>
    </source>
</evidence>
<reference evidence="2 3" key="1">
    <citation type="submission" date="2018-07" db="EMBL/GenBank/DDBJ databases">
        <title>The draft genome of Phyllobacterium salinisoli.</title>
        <authorList>
            <person name="Liu L."/>
            <person name="Li L."/>
            <person name="Zhang X."/>
            <person name="Liang L."/>
        </authorList>
    </citation>
    <scope>NUCLEOTIDE SEQUENCE [LARGE SCALE GENOMIC DNA]</scope>
    <source>
        <strain evidence="2 3">LLAN61</strain>
    </source>
</reference>